<feature type="compositionally biased region" description="Basic and acidic residues" evidence="1">
    <location>
        <begin position="116"/>
        <end position="130"/>
    </location>
</feature>
<organism evidence="2 3">
    <name type="scientific">Effrenium voratum</name>
    <dbReference type="NCBI Taxonomy" id="2562239"/>
    <lineage>
        <taxon>Eukaryota</taxon>
        <taxon>Sar</taxon>
        <taxon>Alveolata</taxon>
        <taxon>Dinophyceae</taxon>
        <taxon>Suessiales</taxon>
        <taxon>Symbiodiniaceae</taxon>
        <taxon>Effrenium</taxon>
    </lineage>
</organism>
<accession>A0AA36JHL0</accession>
<name>A0AA36JHL0_9DINO</name>
<evidence type="ECO:0000256" key="1">
    <source>
        <dbReference type="SAM" id="MobiDB-lite"/>
    </source>
</evidence>
<dbReference type="AlphaFoldDB" id="A0AA36JHL0"/>
<proteinExistence type="predicted"/>
<keyword evidence="3" id="KW-1185">Reference proteome</keyword>
<feature type="region of interest" description="Disordered" evidence="1">
    <location>
        <begin position="97"/>
        <end position="221"/>
    </location>
</feature>
<reference evidence="2" key="1">
    <citation type="submission" date="2023-08" db="EMBL/GenBank/DDBJ databases">
        <authorList>
            <person name="Chen Y."/>
            <person name="Shah S."/>
            <person name="Dougan E. K."/>
            <person name="Thang M."/>
            <person name="Chan C."/>
        </authorList>
    </citation>
    <scope>NUCLEOTIDE SEQUENCE</scope>
</reference>
<evidence type="ECO:0000313" key="2">
    <source>
        <dbReference type="EMBL" id="CAJ1405148.1"/>
    </source>
</evidence>
<dbReference type="Proteomes" id="UP001178507">
    <property type="component" value="Unassembled WGS sequence"/>
</dbReference>
<gene>
    <name evidence="2" type="ORF">EVOR1521_LOCUS27436</name>
</gene>
<feature type="compositionally biased region" description="Acidic residues" evidence="1">
    <location>
        <begin position="159"/>
        <end position="170"/>
    </location>
</feature>
<dbReference type="EMBL" id="CAUJNA010003570">
    <property type="protein sequence ID" value="CAJ1405148.1"/>
    <property type="molecule type" value="Genomic_DNA"/>
</dbReference>
<evidence type="ECO:0000313" key="3">
    <source>
        <dbReference type="Proteomes" id="UP001178507"/>
    </source>
</evidence>
<comment type="caution">
    <text evidence="2">The sequence shown here is derived from an EMBL/GenBank/DDBJ whole genome shotgun (WGS) entry which is preliminary data.</text>
</comment>
<protein>
    <submittedName>
        <fullName evidence="2">Uncharacterized protein</fullName>
    </submittedName>
</protein>
<feature type="compositionally biased region" description="Acidic residues" evidence="1">
    <location>
        <begin position="178"/>
        <end position="191"/>
    </location>
</feature>
<sequence length="221" mass="23358">MPREEMAASDALVAKMLESWLGLGPDIKQADLVAGMDEMPASSDTDETVKERMSSMNKALLAATLPVLEETGFVWAVSDFEKCILAMFKDLVGPKLSNKKFTRSPKGPLAGEDDAEARNEPEQTDKRVGGNDEGEAGPDADKAEVCNAPEQTDKRVGGFDEDEAGPDADQAEIGGDAHEEEDSVESVEVDADGLGPARPHEGRQKGIAEGGPANLEASDGT</sequence>
<feature type="non-terminal residue" evidence="2">
    <location>
        <position position="221"/>
    </location>
</feature>